<dbReference type="Pfam" id="PF00920">
    <property type="entry name" value="ILVD_EDD_N"/>
    <property type="match status" value="1"/>
</dbReference>
<evidence type="ECO:0000259" key="8">
    <source>
        <dbReference type="Pfam" id="PF00920"/>
    </source>
</evidence>
<gene>
    <name evidence="10" type="ORF">M3M28_00935</name>
</gene>
<organism evidence="10">
    <name type="scientific">Gulosibacter sediminis</name>
    <dbReference type="NCBI Taxonomy" id="1729695"/>
    <lineage>
        <taxon>Bacteria</taxon>
        <taxon>Bacillati</taxon>
        <taxon>Actinomycetota</taxon>
        <taxon>Actinomycetes</taxon>
        <taxon>Micrococcales</taxon>
        <taxon>Microbacteriaceae</taxon>
        <taxon>Gulosibacter</taxon>
    </lineage>
</organism>
<dbReference type="NCBIfam" id="NF004784">
    <property type="entry name" value="PRK06131.1"/>
    <property type="match status" value="1"/>
</dbReference>
<dbReference type="InterPro" id="IPR056740">
    <property type="entry name" value="ILV_EDD_C"/>
</dbReference>
<evidence type="ECO:0000256" key="3">
    <source>
        <dbReference type="ARBA" id="ARBA00022723"/>
    </source>
</evidence>
<feature type="domain" description="Dihydroxy-acid/6-phosphogluconate dehydratase N-terminal" evidence="8">
    <location>
        <begin position="45"/>
        <end position="355"/>
    </location>
</feature>
<dbReference type="PROSITE" id="PS00886">
    <property type="entry name" value="ILVD_EDD_1"/>
    <property type="match status" value="1"/>
</dbReference>
<dbReference type="InterPro" id="IPR000581">
    <property type="entry name" value="ILV_EDD_N"/>
</dbReference>
<keyword evidence="7" id="KW-0100">Branched-chain amino acid biosynthesis</keyword>
<keyword evidence="6" id="KW-0456">Lyase</keyword>
<evidence type="ECO:0000313" key="10">
    <source>
        <dbReference type="EMBL" id="UQN15063.1"/>
    </source>
</evidence>
<dbReference type="InterPro" id="IPR020558">
    <property type="entry name" value="DiOHA_6PGluconate_deHydtase_CS"/>
</dbReference>
<feature type="domain" description="Dihydroxy-acid/6-phosphogluconate dehydratase C-terminal" evidence="9">
    <location>
        <begin position="367"/>
        <end position="561"/>
    </location>
</feature>
<evidence type="ECO:0000259" key="9">
    <source>
        <dbReference type="Pfam" id="PF24877"/>
    </source>
</evidence>
<evidence type="ECO:0000256" key="6">
    <source>
        <dbReference type="ARBA" id="ARBA00023239"/>
    </source>
</evidence>
<keyword evidence="7" id="KW-0028">Amino-acid biosynthesis</keyword>
<evidence type="ECO:0000256" key="4">
    <source>
        <dbReference type="ARBA" id="ARBA00023004"/>
    </source>
</evidence>
<dbReference type="InterPro" id="IPR042096">
    <property type="entry name" value="Dihydro-acid_dehy_C"/>
</dbReference>
<dbReference type="InterPro" id="IPR052352">
    <property type="entry name" value="Sugar_Degrad_Dehydratases"/>
</dbReference>
<dbReference type="SUPFAM" id="SSF52016">
    <property type="entry name" value="LeuD/IlvD-like"/>
    <property type="match status" value="1"/>
</dbReference>
<dbReference type="InterPro" id="IPR037237">
    <property type="entry name" value="IlvD/EDD_N"/>
</dbReference>
<comment type="similarity">
    <text evidence="1">Belongs to the IlvD/Edd family.</text>
</comment>
<sequence>MTNNEEGTRPDLRSAHWFGPHDLTGFVHRTAIQAEGFSGFAVKDRPVVGIANSWSELVNCNIHFRLLADAVKRGVLMAGGLPLEFPTMSLGESLMKPSAMQFRNLMAMDTEESIRSYPLDAIVLLGGCDKTVPAQLMGAASADVPTIMLTGGPQEPAVFRGKQLGVGTDTWKYADELRAGKMTQADFDELEASAKPTAGHCSEMGTASTMTSLVEALGMCLPSTAAIPAVHARRAQAAEATGRRAVEMALTGGPKPSEILTPEAFDNAITLLMAVGGSTNAVVHLLALARRVGYELQLDRFHEISERTPRIVNVRPSGEYLVQQLFNSGGISAVLKELSPLLHRDVLTVTGESLEAGYANAPDPDGDVITTLDKPFDATGSIAVVRGSLAPKGAVIKRSAASPELLQHRGPAVVFDDIYDLGRRIDDPELDISEDSVLVLRNSGPAGAPGMPEWGMLPIPEKLLKRGIRDVVRISDARMSGTAFGTTVLHVAPEAAVGGPLAIVQDGDPIVLDVATQRLDLDIPQEEIERRLAEVKLPERKYNRGYGRLYVDHVLQADEGCDFDFLQGIPGEEPQRLPYGLMSGWQGGW</sequence>
<dbReference type="PANTHER" id="PTHR43183:SF1">
    <property type="entry name" value="HYPOTHETICAL DIHYDROXY-ACID DEHYDRATASE (EUROFUNG)-RELATED"/>
    <property type="match status" value="1"/>
</dbReference>
<keyword evidence="2" id="KW-0001">2Fe-2S</keyword>
<proteinExistence type="inferred from homology"/>
<evidence type="ECO:0000256" key="2">
    <source>
        <dbReference type="ARBA" id="ARBA00022714"/>
    </source>
</evidence>
<dbReference type="EMBL" id="CP097160">
    <property type="protein sequence ID" value="UQN15063.1"/>
    <property type="molecule type" value="Genomic_DNA"/>
</dbReference>
<evidence type="ECO:0000256" key="1">
    <source>
        <dbReference type="ARBA" id="ARBA00006486"/>
    </source>
</evidence>
<dbReference type="SUPFAM" id="SSF143975">
    <property type="entry name" value="IlvD/EDD N-terminal domain-like"/>
    <property type="match status" value="1"/>
</dbReference>
<dbReference type="Gene3D" id="3.50.30.80">
    <property type="entry name" value="IlvD/EDD C-terminal domain-like"/>
    <property type="match status" value="1"/>
</dbReference>
<keyword evidence="4" id="KW-0408">Iron</keyword>
<evidence type="ECO:0000256" key="7">
    <source>
        <dbReference type="ARBA" id="ARBA00023304"/>
    </source>
</evidence>
<dbReference type="PANTHER" id="PTHR43183">
    <property type="entry name" value="HYPOTHETICAL DIHYDROXYACID DEHYDRATASE (EUROFUNG)-RELATED"/>
    <property type="match status" value="1"/>
</dbReference>
<protein>
    <submittedName>
        <fullName evidence="10">Dihydroxy-acid dehydratase</fullName>
    </submittedName>
</protein>
<accession>A0ABY4MXA6</accession>
<name>A0ABY4MXA6_9MICO</name>
<keyword evidence="3" id="KW-0479">Metal-binding</keyword>
<reference evidence="10" key="1">
    <citation type="submission" date="2022-05" db="EMBL/GenBank/DDBJ databases">
        <title>Complete genome sequence of toluene-degrading Gulosibacter sediminis strain ACHW.36C.</title>
        <authorList>
            <person name="Wai A.C."/>
            <person name="Lai G.K."/>
            <person name="Griffin S.D."/>
            <person name="Leung F.C."/>
        </authorList>
    </citation>
    <scope>NUCLEOTIDE SEQUENCE [LARGE SCALE GENOMIC DNA]</scope>
    <source>
        <strain evidence="10">ACHW.36C</strain>
    </source>
</reference>
<keyword evidence="5" id="KW-0411">Iron-sulfur</keyword>
<dbReference type="Pfam" id="PF24877">
    <property type="entry name" value="ILV_EDD_C"/>
    <property type="match status" value="1"/>
</dbReference>
<evidence type="ECO:0000256" key="5">
    <source>
        <dbReference type="ARBA" id="ARBA00023014"/>
    </source>
</evidence>